<keyword evidence="12" id="KW-0460">Magnesium</keyword>
<dbReference type="AlphaFoldDB" id="A0AAN6P8M5"/>
<feature type="binding site" evidence="12">
    <location>
        <position position="57"/>
    </location>
    <ligand>
        <name>Mg(2+)</name>
        <dbReference type="ChEBI" id="CHEBI:18420"/>
        <label>1</label>
    </ligand>
</feature>
<dbReference type="SUPFAM" id="SSF101478">
    <property type="entry name" value="ADP-ribosylglycohydrolase"/>
    <property type="match status" value="1"/>
</dbReference>
<gene>
    <name evidence="13" type="ORF">C8A01DRAFT_21291</name>
</gene>
<feature type="binding site" evidence="12">
    <location>
        <position position="55"/>
    </location>
    <ligand>
        <name>Mg(2+)</name>
        <dbReference type="ChEBI" id="CHEBI:18420"/>
        <label>1</label>
    </ligand>
</feature>
<name>A0AAN6P8M5_9PEZI</name>
<evidence type="ECO:0000256" key="12">
    <source>
        <dbReference type="PIRSR" id="PIRSR605502-1"/>
    </source>
</evidence>
<protein>
    <recommendedName>
        <fullName evidence="4">ADP-ribosylhydrolase ARH3</fullName>
        <ecNumber evidence="2">3.2.1.143</ecNumber>
    </recommendedName>
    <alternativeName>
        <fullName evidence="5">ADP-ribose glycohydrolase ARH3</fullName>
    </alternativeName>
    <alternativeName>
        <fullName evidence="6">ADP-ribosylhydrolase 3</fullName>
    </alternativeName>
    <alternativeName>
        <fullName evidence="9">O-acetyl-ADP-ribose deacetylase ARH3</fullName>
    </alternativeName>
    <alternativeName>
        <fullName evidence="10">Poly(ADP-ribose) glycohydrolase ARH3</fullName>
    </alternativeName>
    <alternativeName>
        <fullName evidence="8">[Protein ADP-ribosylarginine] hydrolase-like protein 2</fullName>
    </alternativeName>
    <alternativeName>
        <fullName evidence="7">[Protein ADP-ribosylserine] hydrolase</fullName>
    </alternativeName>
</protein>
<evidence type="ECO:0000313" key="13">
    <source>
        <dbReference type="EMBL" id="KAK4031487.1"/>
    </source>
</evidence>
<evidence type="ECO:0000256" key="5">
    <source>
        <dbReference type="ARBA" id="ARBA00042398"/>
    </source>
</evidence>
<dbReference type="PANTHER" id="PTHR16222">
    <property type="entry name" value="ADP-RIBOSYLGLYCOHYDROLASE"/>
    <property type="match status" value="1"/>
</dbReference>
<accession>A0AAN6P8M5</accession>
<keyword evidence="12" id="KW-0479">Metal-binding</keyword>
<dbReference type="InterPro" id="IPR036705">
    <property type="entry name" value="Ribosyl_crysJ1_sf"/>
</dbReference>
<feature type="binding site" evidence="12">
    <location>
        <position position="283"/>
    </location>
    <ligand>
        <name>Mg(2+)</name>
        <dbReference type="ChEBI" id="CHEBI:18420"/>
        <label>1</label>
    </ligand>
</feature>
<dbReference type="Pfam" id="PF03747">
    <property type="entry name" value="ADP_ribosyl_GH"/>
    <property type="match status" value="1"/>
</dbReference>
<dbReference type="EMBL" id="MU854789">
    <property type="protein sequence ID" value="KAK4031487.1"/>
    <property type="molecule type" value="Genomic_DNA"/>
</dbReference>
<evidence type="ECO:0000256" key="8">
    <source>
        <dbReference type="ARBA" id="ARBA00042850"/>
    </source>
</evidence>
<reference evidence="14" key="1">
    <citation type="journal article" date="2023" name="Mol. Phylogenet. Evol.">
        <title>Genome-scale phylogeny and comparative genomics of the fungal order Sordariales.</title>
        <authorList>
            <person name="Hensen N."/>
            <person name="Bonometti L."/>
            <person name="Westerberg I."/>
            <person name="Brannstrom I.O."/>
            <person name="Guillou S."/>
            <person name="Cros-Aarteil S."/>
            <person name="Calhoun S."/>
            <person name="Haridas S."/>
            <person name="Kuo A."/>
            <person name="Mondo S."/>
            <person name="Pangilinan J."/>
            <person name="Riley R."/>
            <person name="LaButti K."/>
            <person name="Andreopoulos B."/>
            <person name="Lipzen A."/>
            <person name="Chen C."/>
            <person name="Yan M."/>
            <person name="Daum C."/>
            <person name="Ng V."/>
            <person name="Clum A."/>
            <person name="Steindorff A."/>
            <person name="Ohm R.A."/>
            <person name="Martin F."/>
            <person name="Silar P."/>
            <person name="Natvig D.O."/>
            <person name="Lalanne C."/>
            <person name="Gautier V."/>
            <person name="Ament-Velasquez S.L."/>
            <person name="Kruys A."/>
            <person name="Hutchinson M.I."/>
            <person name="Powell A.J."/>
            <person name="Barry K."/>
            <person name="Miller A.N."/>
            <person name="Grigoriev I.V."/>
            <person name="Debuchy R."/>
            <person name="Gladieux P."/>
            <person name="Hiltunen Thoren M."/>
            <person name="Johannesson H."/>
        </authorList>
    </citation>
    <scope>NUCLEOTIDE SEQUENCE [LARGE SCALE GENOMIC DNA]</scope>
    <source>
        <strain evidence="14">CBS 284.82</strain>
    </source>
</reference>
<evidence type="ECO:0000256" key="1">
    <source>
        <dbReference type="ARBA" id="ARBA00010702"/>
    </source>
</evidence>
<evidence type="ECO:0000256" key="9">
    <source>
        <dbReference type="ARBA" id="ARBA00043187"/>
    </source>
</evidence>
<comment type="catalytic activity">
    <reaction evidence="11">
        <text>alpha-NAD(+) + H2O = ADP-D-ribose + nicotinamide + H(+)</text>
        <dbReference type="Rhea" id="RHEA:68792"/>
        <dbReference type="ChEBI" id="CHEBI:15377"/>
        <dbReference type="ChEBI" id="CHEBI:15378"/>
        <dbReference type="ChEBI" id="CHEBI:17154"/>
        <dbReference type="ChEBI" id="CHEBI:57967"/>
        <dbReference type="ChEBI" id="CHEBI:77017"/>
    </reaction>
</comment>
<feature type="binding site" evidence="12">
    <location>
        <position position="282"/>
    </location>
    <ligand>
        <name>Mg(2+)</name>
        <dbReference type="ChEBI" id="CHEBI:18420"/>
        <label>1</label>
    </ligand>
</feature>
<dbReference type="InterPro" id="IPR005502">
    <property type="entry name" value="Ribosyl_crysJ1"/>
</dbReference>
<dbReference type="PANTHER" id="PTHR16222:SF24">
    <property type="entry name" value="ADP-RIBOSYLHYDROLASE ARH3"/>
    <property type="match status" value="1"/>
</dbReference>
<evidence type="ECO:0000313" key="14">
    <source>
        <dbReference type="Proteomes" id="UP001303115"/>
    </source>
</evidence>
<organism evidence="13 14">
    <name type="scientific">Parachaetomium inaequale</name>
    <dbReference type="NCBI Taxonomy" id="2588326"/>
    <lineage>
        <taxon>Eukaryota</taxon>
        <taxon>Fungi</taxon>
        <taxon>Dikarya</taxon>
        <taxon>Ascomycota</taxon>
        <taxon>Pezizomycotina</taxon>
        <taxon>Sordariomycetes</taxon>
        <taxon>Sordariomycetidae</taxon>
        <taxon>Sordariales</taxon>
        <taxon>Chaetomiaceae</taxon>
        <taxon>Parachaetomium</taxon>
    </lineage>
</organism>
<comment type="caution">
    <text evidence="13">The sequence shown here is derived from an EMBL/GenBank/DDBJ whole genome shotgun (WGS) entry which is preliminary data.</text>
</comment>
<evidence type="ECO:0000256" key="6">
    <source>
        <dbReference type="ARBA" id="ARBA00042471"/>
    </source>
</evidence>
<keyword evidence="14" id="KW-1185">Reference proteome</keyword>
<feature type="binding site" evidence="12">
    <location>
        <position position="56"/>
    </location>
    <ligand>
        <name>Mg(2+)</name>
        <dbReference type="ChEBI" id="CHEBI:18420"/>
        <label>1</label>
    </ligand>
</feature>
<comment type="cofactor">
    <cofactor evidence="12">
        <name>Mg(2+)</name>
        <dbReference type="ChEBI" id="CHEBI:18420"/>
    </cofactor>
    <text evidence="12">Binds 2 magnesium ions per subunit.</text>
</comment>
<evidence type="ECO:0000256" key="3">
    <source>
        <dbReference type="ARBA" id="ARBA00022801"/>
    </source>
</evidence>
<evidence type="ECO:0000256" key="7">
    <source>
        <dbReference type="ARBA" id="ARBA00042722"/>
    </source>
</evidence>
<comment type="similarity">
    <text evidence="1">Belongs to the ADP-ribosylglycohydrolase family.</text>
</comment>
<sequence length="337" mass="36706">MLPAALESRIRGSLWGVCVGDALGGPVQFSEPGSFDPLTGMEPVTPFRKPAGSYSDDGAMTLALAQSFIDSEGAYNHELSIQYFCSWLANGRFSTTSYAWDVGISTRLALETWRKHGTDQARETQRLVDRSLSRENRSGNGSLMRIAPMGVMLWTTPLTAQQLAIDQGSVTHPAPACREACAVYTDLMCRVMRGWLPTILPNFGKDELCAAIHSHPAVQHDALADRLSKYKTRSSWASKSSSQMKSSGWVVDTLEVALWGLFKYDSFSEGALAVVNLGGDSDTAGAVYGGIAGAFYGYESIPTEWVDQMQNQTLISSVVQKLVDLAPTERCRDLTLN</sequence>
<dbReference type="Gene3D" id="1.10.4080.10">
    <property type="entry name" value="ADP-ribosylation/Crystallin J1"/>
    <property type="match status" value="1"/>
</dbReference>
<dbReference type="EC" id="3.2.1.143" evidence="2"/>
<dbReference type="GO" id="GO:0046872">
    <property type="term" value="F:metal ion binding"/>
    <property type="evidence" value="ECO:0007669"/>
    <property type="project" value="UniProtKB-KW"/>
</dbReference>
<proteinExistence type="inferred from homology"/>
<dbReference type="InterPro" id="IPR050792">
    <property type="entry name" value="ADP-ribosylglycohydrolase"/>
</dbReference>
<dbReference type="Proteomes" id="UP001303115">
    <property type="component" value="Unassembled WGS sequence"/>
</dbReference>
<feature type="binding site" evidence="12">
    <location>
        <position position="280"/>
    </location>
    <ligand>
        <name>Mg(2+)</name>
        <dbReference type="ChEBI" id="CHEBI:18420"/>
        <label>1</label>
    </ligand>
</feature>
<evidence type="ECO:0000256" key="10">
    <source>
        <dbReference type="ARBA" id="ARBA00043193"/>
    </source>
</evidence>
<evidence type="ECO:0000256" key="2">
    <source>
        <dbReference type="ARBA" id="ARBA00012255"/>
    </source>
</evidence>
<evidence type="ECO:0000256" key="11">
    <source>
        <dbReference type="ARBA" id="ARBA00049015"/>
    </source>
</evidence>
<keyword evidence="3" id="KW-0378">Hydrolase</keyword>
<evidence type="ECO:0000256" key="4">
    <source>
        <dbReference type="ARBA" id="ARBA00041057"/>
    </source>
</evidence>
<dbReference type="GO" id="GO:0004649">
    <property type="term" value="F:poly(ADP-ribose) glycohydrolase activity"/>
    <property type="evidence" value="ECO:0007669"/>
    <property type="project" value="UniProtKB-EC"/>
</dbReference>